<evidence type="ECO:0000259" key="4">
    <source>
        <dbReference type="Pfam" id="PF16177"/>
    </source>
</evidence>
<evidence type="ECO:0000313" key="6">
    <source>
        <dbReference type="Proteomes" id="UP000196331"/>
    </source>
</evidence>
<dbReference type="PROSITE" id="PS00455">
    <property type="entry name" value="AMP_BINDING"/>
    <property type="match status" value="1"/>
</dbReference>
<organism evidence="5 6">
    <name type="scientific">Halomonas citrativorans</name>
    <dbReference type="NCBI Taxonomy" id="2742612"/>
    <lineage>
        <taxon>Bacteria</taxon>
        <taxon>Pseudomonadati</taxon>
        <taxon>Pseudomonadota</taxon>
        <taxon>Gammaproteobacteria</taxon>
        <taxon>Oceanospirillales</taxon>
        <taxon>Halomonadaceae</taxon>
        <taxon>Halomonas</taxon>
    </lineage>
</organism>
<dbReference type="OrthoDB" id="9803968at2"/>
<dbReference type="AlphaFoldDB" id="A0A1R4I4Q0"/>
<dbReference type="GO" id="GO:0070013">
    <property type="term" value="C:intracellular organelle lumen"/>
    <property type="evidence" value="ECO:0007669"/>
    <property type="project" value="UniProtKB-ARBA"/>
</dbReference>
<feature type="domain" description="Acetyl-coenzyme A synthetase N-terminal" evidence="4">
    <location>
        <begin position="4"/>
        <end position="58"/>
    </location>
</feature>
<dbReference type="EMBL" id="FUKM01000058">
    <property type="protein sequence ID" value="SJN14871.1"/>
    <property type="molecule type" value="Genomic_DNA"/>
</dbReference>
<gene>
    <name evidence="5" type="ORF">CZ787_17315</name>
</gene>
<dbReference type="Pfam" id="PF16177">
    <property type="entry name" value="ACAS_N"/>
    <property type="match status" value="1"/>
</dbReference>
<dbReference type="Pfam" id="PF13193">
    <property type="entry name" value="AMP-binding_C"/>
    <property type="match status" value="1"/>
</dbReference>
<dbReference type="Gene3D" id="3.30.300.30">
    <property type="match status" value="1"/>
</dbReference>
<dbReference type="EC" id="6.2.1.1" evidence="5"/>
<dbReference type="GO" id="GO:0003987">
    <property type="term" value="F:acetate-CoA ligase activity"/>
    <property type="evidence" value="ECO:0007669"/>
    <property type="project" value="UniProtKB-EC"/>
</dbReference>
<dbReference type="FunFam" id="3.30.300.30:FF:000017">
    <property type="entry name" value="Acyl-CoA synthetase short-chain family member 3"/>
    <property type="match status" value="1"/>
</dbReference>
<dbReference type="GO" id="GO:0050218">
    <property type="term" value="F:propionate-CoA ligase activity"/>
    <property type="evidence" value="ECO:0007669"/>
    <property type="project" value="TreeGrafter"/>
</dbReference>
<protein>
    <submittedName>
        <fullName evidence="5">Acetyl-coenzyme A synthetase</fullName>
        <ecNumber evidence="5">6.2.1.1</ecNumber>
    </submittedName>
</protein>
<dbReference type="InterPro" id="IPR020845">
    <property type="entry name" value="AMP-binding_CS"/>
</dbReference>
<dbReference type="InterPro" id="IPR045851">
    <property type="entry name" value="AMP-bd_C_sf"/>
</dbReference>
<dbReference type="Proteomes" id="UP000196331">
    <property type="component" value="Unassembled WGS sequence"/>
</dbReference>
<feature type="domain" description="AMP-dependent synthetase/ligase" evidence="2">
    <location>
        <begin position="62"/>
        <end position="446"/>
    </location>
</feature>
<dbReference type="RefSeq" id="WP_087111366.1">
    <property type="nucleotide sequence ID" value="NZ_FUKM01000058.1"/>
</dbReference>
<comment type="caution">
    <text evidence="5">The sequence shown here is derived from an EMBL/GenBank/DDBJ whole genome shotgun (WGS) entry which is preliminary data.</text>
</comment>
<dbReference type="CDD" id="cd05967">
    <property type="entry name" value="PrpE"/>
    <property type="match status" value="1"/>
</dbReference>
<accession>A0A1R4I4Q0</accession>
<name>A0A1R4I4Q0_9GAMM</name>
<sequence>MSRYQEAYLQANSQPEHFWAEQAKSLPWFTPPTRILSYDDQQHARWFSDGEINICYAALDHHVEQGRADQPAIYWDSPVTHAKATLTYRQLRDQVAYFAGALSALGVKKGDRVVIYMPMIPEALVAMYACARLGAVHSVVFGGFAPHELAARIEDAEPCVVVAASCGVEVDKVIPYKPIIDQALALSTHQPNACVIYQRDIAPATLGERDYNWKDLVASAAFAECVPVKGTDPLYILYTSGTTGKPKGVVRDTGGYAVALEYSMEAIYALEPGDVFFTASDVGWVVGHSYIVYAPLLRGCTSVVYEGKPVNTPDAGSFWRVIEEYNVKSFFTAPTAFRAIKKADPDAALFSRYDISSLKHVFVAGERLDPPTFHWLDDLLDVPVIDHWWQTETGWPIAANQPGLATMPIKAGSATLPVPGFNVQVLGRDGEPAAPMEQGSVVIKQPMPPGCLVGIWRDPQRFHSAYMAAFPGYYLTGDGGYFDKEGYLFIMGRTDDVINVAGHRLSTGEMEEVVGAHPAVAECAVIGIHDMLKGQIPLGLVIPKDGFNGDEMALENELIARVREYIGPIACFKQVLVVNRLPKTRSGKILRKLLRTIADGKAFGIPSTIDDPASLEDVRIAMCERAIGDADKATALD</sequence>
<keyword evidence="5" id="KW-0436">Ligase</keyword>
<evidence type="ECO:0000256" key="1">
    <source>
        <dbReference type="ARBA" id="ARBA00006432"/>
    </source>
</evidence>
<dbReference type="PANTHER" id="PTHR43347:SF3">
    <property type="entry name" value="ACYL-COA SYNTHETASE SHORT-CHAIN FAMILY MEMBER 3, MITOCHONDRIAL"/>
    <property type="match status" value="1"/>
</dbReference>
<evidence type="ECO:0000259" key="2">
    <source>
        <dbReference type="Pfam" id="PF00501"/>
    </source>
</evidence>
<dbReference type="Gene3D" id="3.40.50.12780">
    <property type="entry name" value="N-terminal domain of ligase-like"/>
    <property type="match status" value="1"/>
</dbReference>
<dbReference type="NCBIfam" id="NF001208">
    <property type="entry name" value="PRK00174.1"/>
    <property type="match status" value="1"/>
</dbReference>
<dbReference type="InterPro" id="IPR042099">
    <property type="entry name" value="ANL_N_sf"/>
</dbReference>
<dbReference type="FunFam" id="3.40.50.12780:FF:000011">
    <property type="entry name" value="Acetyl-coenzyme A synthetase 2-like, mitochondrial"/>
    <property type="match status" value="1"/>
</dbReference>
<comment type="similarity">
    <text evidence="1">Belongs to the ATP-dependent AMP-binding enzyme family.</text>
</comment>
<dbReference type="PANTHER" id="PTHR43347">
    <property type="entry name" value="ACYL-COA SYNTHETASE"/>
    <property type="match status" value="1"/>
</dbReference>
<reference evidence="5 6" key="1">
    <citation type="submission" date="2017-02" db="EMBL/GenBank/DDBJ databases">
        <authorList>
            <person name="Dridi B."/>
        </authorList>
    </citation>
    <scope>NUCLEOTIDE SEQUENCE [LARGE SCALE GENOMIC DNA]</scope>
    <source>
        <strain evidence="5 6">JB380</strain>
    </source>
</reference>
<dbReference type="InterPro" id="IPR032387">
    <property type="entry name" value="ACAS_N"/>
</dbReference>
<dbReference type="InterPro" id="IPR000873">
    <property type="entry name" value="AMP-dep_synth/lig_dom"/>
</dbReference>
<dbReference type="InterPro" id="IPR025110">
    <property type="entry name" value="AMP-bd_C"/>
</dbReference>
<dbReference type="SUPFAM" id="SSF56801">
    <property type="entry name" value="Acetyl-CoA synthetase-like"/>
    <property type="match status" value="1"/>
</dbReference>
<feature type="domain" description="AMP-binding enzyme C-terminal" evidence="3">
    <location>
        <begin position="509"/>
        <end position="588"/>
    </location>
</feature>
<evidence type="ECO:0000313" key="5">
    <source>
        <dbReference type="EMBL" id="SJN14871.1"/>
    </source>
</evidence>
<evidence type="ECO:0000259" key="3">
    <source>
        <dbReference type="Pfam" id="PF13193"/>
    </source>
</evidence>
<dbReference type="Pfam" id="PF00501">
    <property type="entry name" value="AMP-binding"/>
    <property type="match status" value="1"/>
</dbReference>
<proteinExistence type="inferred from homology"/>